<keyword evidence="5" id="KW-0479">Metal-binding</keyword>
<evidence type="ECO:0000256" key="9">
    <source>
        <dbReference type="ARBA" id="ARBA00022833"/>
    </source>
</evidence>
<evidence type="ECO:0000313" key="18">
    <source>
        <dbReference type="EMBL" id="SUZ65491.1"/>
    </source>
</evidence>
<keyword evidence="9" id="KW-0862">Zinc</keyword>
<dbReference type="PROSITE" id="PS51066">
    <property type="entry name" value="ZF_FPG_2"/>
    <property type="match status" value="1"/>
</dbReference>
<comment type="similarity">
    <text evidence="3">Belongs to the FPG family.</text>
</comment>
<keyword evidence="13" id="KW-0511">Multifunctional enzyme</keyword>
<dbReference type="Pfam" id="PF01149">
    <property type="entry name" value="Fapy_DNA_glyco"/>
    <property type="match status" value="1"/>
</dbReference>
<comment type="cofactor">
    <cofactor evidence="2">
        <name>Zn(2+)</name>
        <dbReference type="ChEBI" id="CHEBI:29105"/>
    </cofactor>
</comment>
<gene>
    <name evidence="18" type="ORF">METZ01_LOCUS18345</name>
</gene>
<evidence type="ECO:0000259" key="16">
    <source>
        <dbReference type="PROSITE" id="PS51066"/>
    </source>
</evidence>
<dbReference type="SMART" id="SM01232">
    <property type="entry name" value="H2TH"/>
    <property type="match status" value="1"/>
</dbReference>
<protein>
    <recommendedName>
        <fullName evidence="19">Formamidopyrimidine-DNA glycosylase catalytic domain-containing protein</fullName>
    </recommendedName>
</protein>
<evidence type="ECO:0000256" key="2">
    <source>
        <dbReference type="ARBA" id="ARBA00001947"/>
    </source>
</evidence>
<dbReference type="PROSITE" id="PS51068">
    <property type="entry name" value="FPG_CAT"/>
    <property type="match status" value="1"/>
</dbReference>
<keyword evidence="6" id="KW-0227">DNA damage</keyword>
<dbReference type="InterPro" id="IPR010663">
    <property type="entry name" value="Znf_FPG/IleRS"/>
</dbReference>
<evidence type="ECO:0000256" key="14">
    <source>
        <dbReference type="ARBA" id="ARBA00023295"/>
    </source>
</evidence>
<feature type="domain" description="FPG-type" evidence="16">
    <location>
        <begin position="237"/>
        <end position="271"/>
    </location>
</feature>
<dbReference type="Gene3D" id="3.20.190.10">
    <property type="entry name" value="MutM-like, N-terminal"/>
    <property type="match status" value="1"/>
</dbReference>
<accession>A0A381PEQ1</accession>
<dbReference type="PANTHER" id="PTHR22993">
    <property type="entry name" value="FORMAMIDOPYRIMIDINE-DNA GLYCOSYLASE"/>
    <property type="match status" value="1"/>
</dbReference>
<feature type="non-terminal residue" evidence="18">
    <location>
        <position position="1"/>
    </location>
</feature>
<dbReference type="InterPro" id="IPR000214">
    <property type="entry name" value="Znf_DNA_glyclase/AP_lyase"/>
</dbReference>
<evidence type="ECO:0000256" key="11">
    <source>
        <dbReference type="ARBA" id="ARBA00023204"/>
    </source>
</evidence>
<dbReference type="GO" id="GO:0034039">
    <property type="term" value="F:8-oxo-7,8-dihydroguanine DNA N-glycosylase activity"/>
    <property type="evidence" value="ECO:0007669"/>
    <property type="project" value="TreeGrafter"/>
</dbReference>
<evidence type="ECO:0000256" key="1">
    <source>
        <dbReference type="ARBA" id="ARBA00001668"/>
    </source>
</evidence>
<evidence type="ECO:0000256" key="10">
    <source>
        <dbReference type="ARBA" id="ARBA00023125"/>
    </source>
</evidence>
<evidence type="ECO:0000256" key="12">
    <source>
        <dbReference type="ARBA" id="ARBA00023239"/>
    </source>
</evidence>
<dbReference type="EMBL" id="UINC01000961">
    <property type="protein sequence ID" value="SUZ65491.1"/>
    <property type="molecule type" value="Genomic_DNA"/>
</dbReference>
<dbReference type="HAMAP" id="MF_00103">
    <property type="entry name" value="Fapy_DNA_glycosyl"/>
    <property type="match status" value="1"/>
</dbReference>
<dbReference type="NCBIfam" id="NF002211">
    <property type="entry name" value="PRK01103.1"/>
    <property type="match status" value="1"/>
</dbReference>
<dbReference type="GO" id="GO:0003684">
    <property type="term" value="F:damaged DNA binding"/>
    <property type="evidence" value="ECO:0007669"/>
    <property type="project" value="InterPro"/>
</dbReference>
<dbReference type="InterPro" id="IPR010979">
    <property type="entry name" value="Ribosomal_uS13-like_H2TH"/>
</dbReference>
<keyword evidence="12" id="KW-0456">Lyase</keyword>
<dbReference type="SUPFAM" id="SSF57716">
    <property type="entry name" value="Glucocorticoid receptor-like (DNA-binding domain)"/>
    <property type="match status" value="1"/>
</dbReference>
<evidence type="ECO:0000259" key="17">
    <source>
        <dbReference type="PROSITE" id="PS51068"/>
    </source>
</evidence>
<dbReference type="SUPFAM" id="SSF46946">
    <property type="entry name" value="S13-like H2TH domain"/>
    <property type="match status" value="1"/>
</dbReference>
<dbReference type="SUPFAM" id="SSF81624">
    <property type="entry name" value="N-terminal domain of MutM-like DNA repair proteins"/>
    <property type="match status" value="1"/>
</dbReference>
<name>A0A381PEQ1_9ZZZZ</name>
<evidence type="ECO:0000256" key="13">
    <source>
        <dbReference type="ARBA" id="ARBA00023268"/>
    </source>
</evidence>
<evidence type="ECO:0000256" key="5">
    <source>
        <dbReference type="ARBA" id="ARBA00022723"/>
    </source>
</evidence>
<evidence type="ECO:0000256" key="6">
    <source>
        <dbReference type="ARBA" id="ARBA00022763"/>
    </source>
</evidence>
<evidence type="ECO:0008006" key="19">
    <source>
        <dbReference type="Google" id="ProtNLM"/>
    </source>
</evidence>
<dbReference type="Gene3D" id="1.10.8.50">
    <property type="match status" value="1"/>
</dbReference>
<dbReference type="AlphaFoldDB" id="A0A381PEQ1"/>
<dbReference type="PANTHER" id="PTHR22993:SF9">
    <property type="entry name" value="FORMAMIDOPYRIMIDINE-DNA GLYCOSYLASE"/>
    <property type="match status" value="1"/>
</dbReference>
<evidence type="ECO:0000256" key="4">
    <source>
        <dbReference type="ARBA" id="ARBA00011245"/>
    </source>
</evidence>
<dbReference type="Pfam" id="PF06831">
    <property type="entry name" value="H2TH"/>
    <property type="match status" value="1"/>
</dbReference>
<dbReference type="InterPro" id="IPR020629">
    <property type="entry name" value="FPG_Glyclase"/>
</dbReference>
<keyword evidence="11" id="KW-0234">DNA repair</keyword>
<proteinExistence type="inferred from homology"/>
<evidence type="ECO:0000256" key="3">
    <source>
        <dbReference type="ARBA" id="ARBA00009409"/>
    </source>
</evidence>
<dbReference type="SMART" id="SM00898">
    <property type="entry name" value="Fapy_DNA_glyco"/>
    <property type="match status" value="1"/>
</dbReference>
<dbReference type="InterPro" id="IPR012319">
    <property type="entry name" value="FPG_cat"/>
</dbReference>
<dbReference type="GO" id="GO:0140078">
    <property type="term" value="F:class I DNA-(apurinic or apyrimidinic site) endonuclease activity"/>
    <property type="evidence" value="ECO:0007669"/>
    <property type="project" value="UniProtKB-EC"/>
</dbReference>
<comment type="catalytic activity">
    <reaction evidence="15">
        <text>2'-deoxyribonucleotide-(2'-deoxyribose 5'-phosphate)-2'-deoxyribonucleotide-DNA = a 3'-end 2'-deoxyribonucleotide-(2,3-dehydro-2,3-deoxyribose 5'-phosphate)-DNA + a 5'-end 5'-phospho-2'-deoxyribonucleoside-DNA + H(+)</text>
        <dbReference type="Rhea" id="RHEA:66592"/>
        <dbReference type="Rhea" id="RHEA-COMP:13180"/>
        <dbReference type="Rhea" id="RHEA-COMP:16897"/>
        <dbReference type="Rhea" id="RHEA-COMP:17067"/>
        <dbReference type="ChEBI" id="CHEBI:15378"/>
        <dbReference type="ChEBI" id="CHEBI:136412"/>
        <dbReference type="ChEBI" id="CHEBI:157695"/>
        <dbReference type="ChEBI" id="CHEBI:167181"/>
        <dbReference type="EC" id="4.2.99.18"/>
    </reaction>
</comment>
<comment type="subunit">
    <text evidence="4">Monomer.</text>
</comment>
<reference evidence="18" key="1">
    <citation type="submission" date="2018-05" db="EMBL/GenBank/DDBJ databases">
        <authorList>
            <person name="Lanie J.A."/>
            <person name="Ng W.-L."/>
            <person name="Kazmierczak K.M."/>
            <person name="Andrzejewski T.M."/>
            <person name="Davidsen T.M."/>
            <person name="Wayne K.J."/>
            <person name="Tettelin H."/>
            <person name="Glass J.I."/>
            <person name="Rusch D."/>
            <person name="Podicherti R."/>
            <person name="Tsui H.-C.T."/>
            <person name="Winkler M.E."/>
        </authorList>
    </citation>
    <scope>NUCLEOTIDE SEQUENCE</scope>
</reference>
<evidence type="ECO:0000256" key="15">
    <source>
        <dbReference type="ARBA" id="ARBA00044632"/>
    </source>
</evidence>
<keyword evidence="10" id="KW-0238">DNA-binding</keyword>
<feature type="domain" description="Formamidopyrimidine-DNA glycosylase catalytic" evidence="17">
    <location>
        <begin position="2"/>
        <end position="113"/>
    </location>
</feature>
<dbReference type="FunFam" id="3.20.190.10:FF:000001">
    <property type="entry name" value="Formamidopyrimidine-DNA glycosylase"/>
    <property type="match status" value="1"/>
</dbReference>
<comment type="catalytic activity">
    <reaction evidence="1">
        <text>Hydrolysis of DNA containing ring-opened 7-methylguanine residues, releasing 2,6-diamino-4-hydroxy-5-(N-methyl)formamidopyrimidine.</text>
        <dbReference type="EC" id="3.2.2.23"/>
    </reaction>
</comment>
<dbReference type="Pfam" id="PF06827">
    <property type="entry name" value="zf-FPG_IleRS"/>
    <property type="match status" value="1"/>
</dbReference>
<dbReference type="GO" id="GO:0008270">
    <property type="term" value="F:zinc ion binding"/>
    <property type="evidence" value="ECO:0007669"/>
    <property type="project" value="UniProtKB-KW"/>
</dbReference>
<evidence type="ECO:0000256" key="8">
    <source>
        <dbReference type="ARBA" id="ARBA00022801"/>
    </source>
</evidence>
<dbReference type="InterPro" id="IPR015886">
    <property type="entry name" value="H2TH_FPG"/>
</dbReference>
<keyword evidence="8" id="KW-0378">Hydrolase</keyword>
<dbReference type="FunFam" id="1.10.8.50:FF:000003">
    <property type="entry name" value="Formamidopyrimidine-DNA glycosylase"/>
    <property type="match status" value="1"/>
</dbReference>
<organism evidence="18">
    <name type="scientific">marine metagenome</name>
    <dbReference type="NCBI Taxonomy" id="408172"/>
    <lineage>
        <taxon>unclassified sequences</taxon>
        <taxon>metagenomes</taxon>
        <taxon>ecological metagenomes</taxon>
    </lineage>
</organism>
<dbReference type="GO" id="GO:0006284">
    <property type="term" value="P:base-excision repair"/>
    <property type="evidence" value="ECO:0007669"/>
    <property type="project" value="InterPro"/>
</dbReference>
<evidence type="ECO:0000256" key="7">
    <source>
        <dbReference type="ARBA" id="ARBA00022771"/>
    </source>
</evidence>
<sequence length="271" mass="30471">VPELPEVETTRRGIAPHVTKRRVLKVVVRQPNLRWPVTPSLVDELPGHVIDKVERRGKYLLLKTRIGTLLAHLGMSGSLRVLNTNKSPGKHDHVDIIFEGDRLLRYSDPRRFGCILWEPNPIESHPLLQSLGPEPLGDGFDGEYLYRNSRKRVASVKTFIMDARVVVGIGNIYANEALFMAGINPKRAAGKVSRLRYRALADRIKEVLSKSIKVGGTTLRDFTNSSGNPGYFKQSLQVYGRGGMACQKCQRPLSQIRLGQRNTVYCPYCQK</sequence>
<keyword evidence="14" id="KW-0326">Glycosidase</keyword>
<dbReference type="InterPro" id="IPR035937">
    <property type="entry name" value="FPG_N"/>
</dbReference>
<keyword evidence="7" id="KW-0863">Zinc-finger</keyword>
<dbReference type="CDD" id="cd08966">
    <property type="entry name" value="EcFpg-like_N"/>
    <property type="match status" value="1"/>
</dbReference>
<dbReference type="NCBIfam" id="TIGR00577">
    <property type="entry name" value="fpg"/>
    <property type="match status" value="1"/>
</dbReference>